<accession>C5L0S8</accession>
<evidence type="ECO:0000313" key="2">
    <source>
        <dbReference type="Proteomes" id="UP000007800"/>
    </source>
</evidence>
<dbReference type="Proteomes" id="UP000007800">
    <property type="component" value="Unassembled WGS sequence"/>
</dbReference>
<dbReference type="GeneID" id="9052495"/>
<dbReference type="EMBL" id="GG678140">
    <property type="protein sequence ID" value="EER09570.1"/>
    <property type="molecule type" value="Genomic_DNA"/>
</dbReference>
<evidence type="ECO:0000313" key="1">
    <source>
        <dbReference type="EMBL" id="EER09570.1"/>
    </source>
</evidence>
<gene>
    <name evidence="1" type="ORF">Pmar_PMAR008709</name>
</gene>
<name>C5L0S8_PERM5</name>
<protein>
    <submittedName>
        <fullName evidence="1">Uncharacterized protein</fullName>
    </submittedName>
</protein>
<reference evidence="1 2" key="1">
    <citation type="submission" date="2008-07" db="EMBL/GenBank/DDBJ databases">
        <authorList>
            <person name="El-Sayed N."/>
            <person name="Caler E."/>
            <person name="Inman J."/>
            <person name="Amedeo P."/>
            <person name="Hass B."/>
            <person name="Wortman J."/>
        </authorList>
    </citation>
    <scope>NUCLEOTIDE SEQUENCE [LARGE SCALE GENOMIC DNA]</scope>
    <source>
        <strain evidence="2">ATCC 50983 / TXsc</strain>
    </source>
</reference>
<dbReference type="AlphaFoldDB" id="C5L0S8"/>
<keyword evidence="2" id="KW-1185">Reference proteome</keyword>
<organism evidence="2">
    <name type="scientific">Perkinsus marinus (strain ATCC 50983 / TXsc)</name>
    <dbReference type="NCBI Taxonomy" id="423536"/>
    <lineage>
        <taxon>Eukaryota</taxon>
        <taxon>Sar</taxon>
        <taxon>Alveolata</taxon>
        <taxon>Perkinsozoa</taxon>
        <taxon>Perkinsea</taxon>
        <taxon>Perkinsida</taxon>
        <taxon>Perkinsidae</taxon>
        <taxon>Perkinsus</taxon>
    </lineage>
</organism>
<dbReference type="InParanoid" id="C5L0S8"/>
<sequence length="409" mass="45309">MRMATGQAMGSLTYRVANAPTVDNLLFHLSNEPMDRLLMPKVINAALGRVAKLATISHRGENGSIVFDKVMSIMLKGLKCREWDNRNLAGAFWAVAKFHSETTETPLSPERVVELFEAMTPYVKHDTCSAVDVSNILWALGTFKLAMNHEFRYSSLVEDLAASLCTAWSRVLVSSEPGTRAVSTTAWGAITVLADHRGAEGLKLMKATLSHAIPRLQDFKPPEIAMLLHMVVRCSDAQNLPEYIEKEPEGRIGPAHIVDICWSVSIRSHVLPEPILGDLVSLAAAIAQGCGTVRDITIGRLSEVLARSTVYRDYGTYPARDQLYWDNEWVARFTTIERLCKPCKCSCFGRFPRRALDTMMVLDARVCVSCLQKLSEKKASGLHYTGALIPSMWGSAQGGIQFMIYEPTK</sequence>
<dbReference type="RefSeq" id="XP_002777775.1">
    <property type="nucleotide sequence ID" value="XM_002777729.1"/>
</dbReference>
<proteinExistence type="predicted"/>